<name>A0A7J6MGX4_PEROL</name>
<dbReference type="Pfam" id="PF20525">
    <property type="entry name" value="DUF6740"/>
    <property type="match status" value="1"/>
</dbReference>
<gene>
    <name evidence="1" type="ORF">FOZ61_009520</name>
</gene>
<reference evidence="1 2" key="1">
    <citation type="submission" date="2020-04" db="EMBL/GenBank/DDBJ databases">
        <title>Perkinsus olseni comparative genomics.</title>
        <authorList>
            <person name="Bogema D.R."/>
        </authorList>
    </citation>
    <scope>NUCLEOTIDE SEQUENCE [LARGE SCALE GENOMIC DNA]</scope>
    <source>
        <strain evidence="1">ATCC PRA-179</strain>
    </source>
</reference>
<dbReference type="Proteomes" id="UP000570595">
    <property type="component" value="Unassembled WGS sequence"/>
</dbReference>
<dbReference type="OrthoDB" id="10347005at2759"/>
<sequence>MAVSWPNRLERDYGFVAVVLQHKFCSKMNCEGYICEDVWIKKSMVEPSVATGVHLTGIYASNIMPDMWTIYLRHDDGTPLRIVATNERHGGTVHQEILFTKFKKRVGTPSMMEARERMFGVYLIDDDADSLAHAEVEKLSGHTHHFKEQLFAGMVPIASRIPPVVSDWIPQAHFDTMGAIPYDVVEPGSAAASYFFATSTRRSLVEMFDFEYPTSCLKRGQFDKYCLSVVANKSVSKEQFELDTEIRMADVHDRSRRAEFSLAAVLGSKPHIELALDFSLKARGCAVVWQAGIKISLTVTVCLAADASGHDLFDSATRSFQGSVAASVIFNIKISQINLPVGVRVDGVVACAAYPSNNITAMGKLGITVSIPHGGATMAFDLTATTTHHLPNNWEFASGASFSVWVNFLFWKPRFNRRFPLWHAGLKTA</sequence>
<dbReference type="InterPro" id="IPR046628">
    <property type="entry name" value="DUF6740"/>
</dbReference>
<organism evidence="1 2">
    <name type="scientific">Perkinsus olseni</name>
    <name type="common">Perkinsus atlanticus</name>
    <dbReference type="NCBI Taxonomy" id="32597"/>
    <lineage>
        <taxon>Eukaryota</taxon>
        <taxon>Sar</taxon>
        <taxon>Alveolata</taxon>
        <taxon>Perkinsozoa</taxon>
        <taxon>Perkinsea</taxon>
        <taxon>Perkinsida</taxon>
        <taxon>Perkinsidae</taxon>
        <taxon>Perkinsus</taxon>
    </lineage>
</organism>
<protein>
    <submittedName>
        <fullName evidence="1">Uncharacterized protein</fullName>
    </submittedName>
</protein>
<dbReference type="EMBL" id="JABAHT010000007">
    <property type="protein sequence ID" value="KAF4670677.1"/>
    <property type="molecule type" value="Genomic_DNA"/>
</dbReference>
<dbReference type="AlphaFoldDB" id="A0A7J6MGX4"/>
<accession>A0A7J6MGX4</accession>
<evidence type="ECO:0000313" key="2">
    <source>
        <dbReference type="Proteomes" id="UP000570595"/>
    </source>
</evidence>
<proteinExistence type="predicted"/>
<evidence type="ECO:0000313" key="1">
    <source>
        <dbReference type="EMBL" id="KAF4670677.1"/>
    </source>
</evidence>
<comment type="caution">
    <text evidence="1">The sequence shown here is derived from an EMBL/GenBank/DDBJ whole genome shotgun (WGS) entry which is preliminary data.</text>
</comment>